<dbReference type="InterPro" id="IPR008201">
    <property type="entry name" value="HepT-like"/>
</dbReference>
<keyword evidence="2" id="KW-1277">Toxin-antitoxin system</keyword>
<sequence length="114" mass="12717">MDAKTRLHLLDMLEFATNAQTFLGDADAEAVSANPEKFYAVRHAVELVGEAARRVPEADREQFRTIAWNEAIGMRNHIAHAYHAVDAVILVNTIRNHFPGLIAEIQSALREISP</sequence>
<evidence type="ECO:0000256" key="1">
    <source>
        <dbReference type="ARBA" id="ARBA00022553"/>
    </source>
</evidence>
<dbReference type="RefSeq" id="WP_371393572.1">
    <property type="nucleotide sequence ID" value="NZ_CP163421.1"/>
</dbReference>
<keyword evidence="4" id="KW-0547">Nucleotide-binding</keyword>
<dbReference type="Proteomes" id="UP001596024">
    <property type="component" value="Unassembled WGS sequence"/>
</dbReference>
<dbReference type="InterPro" id="IPR051813">
    <property type="entry name" value="HepT_RNase_toxin"/>
</dbReference>
<gene>
    <name evidence="6" type="ORF">ACFPB0_08800</name>
</gene>
<evidence type="ECO:0000256" key="4">
    <source>
        <dbReference type="ARBA" id="ARBA00022741"/>
    </source>
</evidence>
<name>A0ABV9NCL5_9PROT</name>
<evidence type="ECO:0000256" key="2">
    <source>
        <dbReference type="ARBA" id="ARBA00022649"/>
    </source>
</evidence>
<reference evidence="7" key="1">
    <citation type="journal article" date="2019" name="Int. J. Syst. Evol. Microbiol.">
        <title>The Global Catalogue of Microorganisms (GCM) 10K type strain sequencing project: providing services to taxonomists for standard genome sequencing and annotation.</title>
        <authorList>
            <consortium name="The Broad Institute Genomics Platform"/>
            <consortium name="The Broad Institute Genome Sequencing Center for Infectious Disease"/>
            <person name="Wu L."/>
            <person name="Ma J."/>
        </authorList>
    </citation>
    <scope>NUCLEOTIDE SEQUENCE [LARGE SCALE GENOMIC DNA]</scope>
    <source>
        <strain evidence="7">CCUG 62981</strain>
    </source>
</reference>
<evidence type="ECO:0000256" key="5">
    <source>
        <dbReference type="ARBA" id="ARBA00022801"/>
    </source>
</evidence>
<evidence type="ECO:0000256" key="3">
    <source>
        <dbReference type="ARBA" id="ARBA00022722"/>
    </source>
</evidence>
<dbReference type="PANTHER" id="PTHR34139">
    <property type="entry name" value="UPF0331 PROTEIN MJ0127"/>
    <property type="match status" value="1"/>
</dbReference>
<accession>A0ABV9NCL5</accession>
<keyword evidence="7" id="KW-1185">Reference proteome</keyword>
<keyword evidence="1" id="KW-0597">Phosphoprotein</keyword>
<proteinExistence type="predicted"/>
<dbReference type="PANTHER" id="PTHR34139:SF1">
    <property type="entry name" value="RNASE MJ1380-RELATED"/>
    <property type="match status" value="1"/>
</dbReference>
<evidence type="ECO:0000313" key="6">
    <source>
        <dbReference type="EMBL" id="MFC4725385.1"/>
    </source>
</evidence>
<keyword evidence="3" id="KW-0540">Nuclease</keyword>
<dbReference type="EMBL" id="JBHSGQ010000004">
    <property type="protein sequence ID" value="MFC4725385.1"/>
    <property type="molecule type" value="Genomic_DNA"/>
</dbReference>
<evidence type="ECO:0000313" key="7">
    <source>
        <dbReference type="Proteomes" id="UP001596024"/>
    </source>
</evidence>
<protein>
    <submittedName>
        <fullName evidence="6">DUF86 domain-containing protein</fullName>
    </submittedName>
</protein>
<comment type="caution">
    <text evidence="6">The sequence shown here is derived from an EMBL/GenBank/DDBJ whole genome shotgun (WGS) entry which is preliminary data.</text>
</comment>
<keyword evidence="5" id="KW-0378">Hydrolase</keyword>
<organism evidence="6 7">
    <name type="scientific">Glycocaulis abyssi</name>
    <dbReference type="NCBI Taxonomy" id="1433403"/>
    <lineage>
        <taxon>Bacteria</taxon>
        <taxon>Pseudomonadati</taxon>
        <taxon>Pseudomonadota</taxon>
        <taxon>Alphaproteobacteria</taxon>
        <taxon>Maricaulales</taxon>
        <taxon>Maricaulaceae</taxon>
        <taxon>Glycocaulis</taxon>
    </lineage>
</organism>
<dbReference type="Pfam" id="PF01934">
    <property type="entry name" value="HepT-like"/>
    <property type="match status" value="1"/>
</dbReference>